<dbReference type="KEGG" id="huw:FPZ11_03675"/>
<keyword evidence="6" id="KW-0560">Oxidoreductase</keyword>
<evidence type="ECO:0000256" key="8">
    <source>
        <dbReference type="ARBA" id="ARBA00023157"/>
    </source>
</evidence>
<evidence type="ECO:0000313" key="13">
    <source>
        <dbReference type="Proteomes" id="UP000320216"/>
    </source>
</evidence>
<proteinExistence type="inferred from homology"/>
<accession>A0A5B8M290</accession>
<feature type="transmembrane region" description="Helical" evidence="10">
    <location>
        <begin position="76"/>
        <end position="94"/>
    </location>
</feature>
<evidence type="ECO:0000256" key="2">
    <source>
        <dbReference type="ARBA" id="ARBA00006214"/>
    </source>
</evidence>
<gene>
    <name evidence="12" type="ORF">FPZ11_03675</name>
</gene>
<evidence type="ECO:0000259" key="11">
    <source>
        <dbReference type="SMART" id="SM00756"/>
    </source>
</evidence>
<keyword evidence="7 10" id="KW-0472">Membrane</keyword>
<dbReference type="Pfam" id="PF07884">
    <property type="entry name" value="VKOR"/>
    <property type="match status" value="1"/>
</dbReference>
<keyword evidence="4" id="KW-0874">Quinone</keyword>
<dbReference type="GO" id="GO:0016491">
    <property type="term" value="F:oxidoreductase activity"/>
    <property type="evidence" value="ECO:0007669"/>
    <property type="project" value="UniProtKB-KW"/>
</dbReference>
<dbReference type="Gene3D" id="1.20.1440.130">
    <property type="entry name" value="VKOR domain"/>
    <property type="match status" value="1"/>
</dbReference>
<evidence type="ECO:0000256" key="9">
    <source>
        <dbReference type="ARBA" id="ARBA00023284"/>
    </source>
</evidence>
<evidence type="ECO:0000256" key="1">
    <source>
        <dbReference type="ARBA" id="ARBA00004141"/>
    </source>
</evidence>
<evidence type="ECO:0000313" key="12">
    <source>
        <dbReference type="EMBL" id="QDZ13999.1"/>
    </source>
</evidence>
<dbReference type="AlphaFoldDB" id="A0A5B8M290"/>
<dbReference type="InterPro" id="IPR041714">
    <property type="entry name" value="VKOR_Actinobacteria"/>
</dbReference>
<dbReference type="Proteomes" id="UP000320216">
    <property type="component" value="Chromosome"/>
</dbReference>
<dbReference type="InterPro" id="IPR012932">
    <property type="entry name" value="VKOR"/>
</dbReference>
<feature type="transmembrane region" description="Helical" evidence="10">
    <location>
        <begin position="168"/>
        <end position="193"/>
    </location>
</feature>
<protein>
    <submittedName>
        <fullName evidence="12">Vitamin K epoxide reductase family protein</fullName>
    </submittedName>
</protein>
<dbReference type="RefSeq" id="WP_146318468.1">
    <property type="nucleotide sequence ID" value="NZ_CP042305.1"/>
</dbReference>
<keyword evidence="3 10" id="KW-0812">Transmembrane</keyword>
<evidence type="ECO:0000256" key="7">
    <source>
        <dbReference type="ARBA" id="ARBA00023136"/>
    </source>
</evidence>
<evidence type="ECO:0000256" key="10">
    <source>
        <dbReference type="SAM" id="Phobius"/>
    </source>
</evidence>
<name>A0A5B8M290_9MICO</name>
<dbReference type="GO" id="GO:0016020">
    <property type="term" value="C:membrane"/>
    <property type="evidence" value="ECO:0007669"/>
    <property type="project" value="UniProtKB-SubCell"/>
</dbReference>
<sequence>MSLDSPTETKQPIGLAVFLIIVGIIGWLAAFALTLDKFTLLEHPSAQLTCNINPLIGCGKNLASWQGSVLGFPNPIIGIACWAAPIAVGVGILAGARFRRWFWMLFNLGVLGAIVLVIFLIVTSLYSLYVLCPYCMITWTVTIPLFWTVTFYNLKEGNIPTNDRVRAFFAAAYSWIPLITFICYVIVAVFAQIQVQWIPNAFR</sequence>
<dbReference type="InterPro" id="IPR038354">
    <property type="entry name" value="VKOR_sf"/>
</dbReference>
<comment type="subcellular location">
    <subcellularLocation>
        <location evidence="1">Membrane</location>
        <topology evidence="1">Multi-pass membrane protein</topology>
    </subcellularLocation>
</comment>
<dbReference type="OrthoDB" id="9783799at2"/>
<keyword evidence="5 10" id="KW-1133">Transmembrane helix</keyword>
<feature type="transmembrane region" description="Helical" evidence="10">
    <location>
        <begin position="101"/>
        <end position="122"/>
    </location>
</feature>
<comment type="similarity">
    <text evidence="2">Belongs to the VKOR family.</text>
</comment>
<evidence type="ECO:0000256" key="4">
    <source>
        <dbReference type="ARBA" id="ARBA00022719"/>
    </source>
</evidence>
<keyword evidence="8" id="KW-1015">Disulfide bond</keyword>
<evidence type="ECO:0000256" key="3">
    <source>
        <dbReference type="ARBA" id="ARBA00022692"/>
    </source>
</evidence>
<feature type="transmembrane region" description="Helical" evidence="10">
    <location>
        <begin position="128"/>
        <end position="147"/>
    </location>
</feature>
<feature type="transmembrane region" description="Helical" evidence="10">
    <location>
        <begin position="12"/>
        <end position="35"/>
    </location>
</feature>
<keyword evidence="9" id="KW-0676">Redox-active center</keyword>
<dbReference type="GO" id="GO:0048038">
    <property type="term" value="F:quinone binding"/>
    <property type="evidence" value="ECO:0007669"/>
    <property type="project" value="UniProtKB-KW"/>
</dbReference>
<dbReference type="EMBL" id="CP042305">
    <property type="protein sequence ID" value="QDZ13999.1"/>
    <property type="molecule type" value="Genomic_DNA"/>
</dbReference>
<keyword evidence="13" id="KW-1185">Reference proteome</keyword>
<dbReference type="SMART" id="SM00756">
    <property type="entry name" value="VKc"/>
    <property type="match status" value="1"/>
</dbReference>
<evidence type="ECO:0000256" key="5">
    <source>
        <dbReference type="ARBA" id="ARBA00022989"/>
    </source>
</evidence>
<reference evidence="12 13" key="1">
    <citation type="submission" date="2019-07" db="EMBL/GenBank/DDBJ databases">
        <title>Full genome sequence of Humibacter sp. WJ7-1.</title>
        <authorList>
            <person name="Im W.-T."/>
        </authorList>
    </citation>
    <scope>NUCLEOTIDE SEQUENCE [LARGE SCALE GENOMIC DNA]</scope>
    <source>
        <strain evidence="12 13">WJ7-1</strain>
    </source>
</reference>
<feature type="domain" description="Vitamin K epoxide reductase" evidence="11">
    <location>
        <begin position="12"/>
        <end position="153"/>
    </location>
</feature>
<dbReference type="CDD" id="cd12922">
    <property type="entry name" value="VKOR_5"/>
    <property type="match status" value="1"/>
</dbReference>
<organism evidence="12 13">
    <name type="scientific">Humibacter ginsenosidimutans</name>
    <dbReference type="NCBI Taxonomy" id="2599293"/>
    <lineage>
        <taxon>Bacteria</taxon>
        <taxon>Bacillati</taxon>
        <taxon>Actinomycetota</taxon>
        <taxon>Actinomycetes</taxon>
        <taxon>Micrococcales</taxon>
        <taxon>Microbacteriaceae</taxon>
        <taxon>Humibacter</taxon>
    </lineage>
</organism>
<evidence type="ECO:0000256" key="6">
    <source>
        <dbReference type="ARBA" id="ARBA00023002"/>
    </source>
</evidence>